<evidence type="ECO:0000259" key="3">
    <source>
        <dbReference type="Pfam" id="PF21706"/>
    </source>
</evidence>
<dbReference type="InterPro" id="IPR006311">
    <property type="entry name" value="TAT_signal"/>
</dbReference>
<dbReference type="PANTHER" id="PTHR43755:SF1">
    <property type="entry name" value="FAD-DEPENDENT PYRIDINE NUCLEOTIDE-DISULPHIDE OXIDOREDUCTASE"/>
    <property type="match status" value="1"/>
</dbReference>
<evidence type="ECO:0000313" key="4">
    <source>
        <dbReference type="EMBL" id="MEX5729961.1"/>
    </source>
</evidence>
<dbReference type="Pfam" id="PF07992">
    <property type="entry name" value="Pyr_redox_2"/>
    <property type="match status" value="1"/>
</dbReference>
<keyword evidence="1" id="KW-0472">Membrane</keyword>
<gene>
    <name evidence="4" type="ORF">Ga0609869_003314</name>
</gene>
<dbReference type="InterPro" id="IPR049386">
    <property type="entry name" value="FCSD_central"/>
</dbReference>
<name>A0ABV3XX55_9RHOB</name>
<dbReference type="PRINTS" id="PR00368">
    <property type="entry name" value="FADPNR"/>
</dbReference>
<organism evidence="4 5">
    <name type="scientific">Rhodovulum iodosum</name>
    <dbReference type="NCBI Taxonomy" id="68291"/>
    <lineage>
        <taxon>Bacteria</taxon>
        <taxon>Pseudomonadati</taxon>
        <taxon>Pseudomonadota</taxon>
        <taxon>Alphaproteobacteria</taxon>
        <taxon>Rhodobacterales</taxon>
        <taxon>Paracoccaceae</taxon>
        <taxon>Rhodovulum</taxon>
    </lineage>
</organism>
<sequence>MQTLNRRRFVEYLVAGAAAAGAGGVAATALRARSRVVVVGGGPAGAAAALALRQTRPDTQVLLVERDPGRLGRAEAAAFDRPAAGPDLGALRRAGVDVVLDDVVDLDWTAARLDLFSGRSMAFDRLLLAPGTAAVAEPIAGFGEVARHLWPAAWGSAREARRLKAQLAALPEAGHVVLRLPAVPSHPEAALDRAVQMATLLDRTRPRGRLTVLDGTAGTDLADRFERRRAELGLRTDTDWRRASAGGTVLGVDVPRGTLETDAGLLRADVVNFVTLQEAGRIARTAGLVDATGWCPTDAQGRSTQRREAVILGDARKAARRTVAGALLSAKAAAAGDFA</sequence>
<feature type="domain" description="FAD/NAD(P)-binding" evidence="2">
    <location>
        <begin position="35"/>
        <end position="143"/>
    </location>
</feature>
<accession>A0ABV3XX55</accession>
<proteinExistence type="predicted"/>
<dbReference type="PANTHER" id="PTHR43755">
    <property type="match status" value="1"/>
</dbReference>
<feature type="transmembrane region" description="Helical" evidence="1">
    <location>
        <begin position="12"/>
        <end position="30"/>
    </location>
</feature>
<dbReference type="Pfam" id="PF21706">
    <property type="entry name" value="FCSD_central"/>
    <property type="match status" value="1"/>
</dbReference>
<dbReference type="PROSITE" id="PS51318">
    <property type="entry name" value="TAT"/>
    <property type="match status" value="1"/>
</dbReference>
<evidence type="ECO:0000313" key="5">
    <source>
        <dbReference type="Proteomes" id="UP001560019"/>
    </source>
</evidence>
<comment type="caution">
    <text evidence="4">The sequence shown here is derived from an EMBL/GenBank/DDBJ whole genome shotgun (WGS) entry which is preliminary data.</text>
</comment>
<dbReference type="Gene3D" id="3.50.50.60">
    <property type="entry name" value="FAD/NAD(P)-binding domain"/>
    <property type="match status" value="2"/>
</dbReference>
<dbReference type="SUPFAM" id="SSF51905">
    <property type="entry name" value="FAD/NAD(P)-binding domain"/>
    <property type="match status" value="2"/>
</dbReference>
<dbReference type="InterPro" id="IPR023753">
    <property type="entry name" value="FAD/NAD-binding_dom"/>
</dbReference>
<dbReference type="EMBL" id="JBEHHI010000003">
    <property type="protein sequence ID" value="MEX5729961.1"/>
    <property type="molecule type" value="Genomic_DNA"/>
</dbReference>
<evidence type="ECO:0000259" key="2">
    <source>
        <dbReference type="Pfam" id="PF07992"/>
    </source>
</evidence>
<dbReference type="Proteomes" id="UP001560019">
    <property type="component" value="Unassembled WGS sequence"/>
</dbReference>
<dbReference type="InterPro" id="IPR052541">
    <property type="entry name" value="SQRD"/>
</dbReference>
<keyword evidence="1" id="KW-0812">Transmembrane</keyword>
<dbReference type="InterPro" id="IPR036188">
    <property type="entry name" value="FAD/NAD-bd_sf"/>
</dbReference>
<keyword evidence="5" id="KW-1185">Reference proteome</keyword>
<feature type="domain" description="Sulfide dehydrogenase [flavocytochrome c] flavoprotein chain central" evidence="3">
    <location>
        <begin position="163"/>
        <end position="274"/>
    </location>
</feature>
<reference evidence="4 5" key="1">
    <citation type="submission" date="2024-06" db="EMBL/GenBank/DDBJ databases">
        <title>Genome of Rhodovulum iodosum, a marine photoferrotroph.</title>
        <authorList>
            <person name="Bianchini G."/>
            <person name="Nikeleit V."/>
            <person name="Kappler A."/>
            <person name="Bryce C."/>
            <person name="Sanchez-Baracaldo P."/>
        </authorList>
    </citation>
    <scope>NUCLEOTIDE SEQUENCE [LARGE SCALE GENOMIC DNA]</scope>
    <source>
        <strain evidence="4 5">UT/N1</strain>
    </source>
</reference>
<keyword evidence="1" id="KW-1133">Transmembrane helix</keyword>
<evidence type="ECO:0000256" key="1">
    <source>
        <dbReference type="SAM" id="Phobius"/>
    </source>
</evidence>
<dbReference type="RefSeq" id="WP_245972127.1">
    <property type="nucleotide sequence ID" value="NZ_JBEHHI010000003.1"/>
</dbReference>
<protein>
    <submittedName>
        <fullName evidence="4">Sulfide dehydrogenase [flavocytochrome c] flavoprotein subunit</fullName>
    </submittedName>
</protein>